<dbReference type="EMBL" id="FMZO01000004">
    <property type="protein sequence ID" value="SDC78883.1"/>
    <property type="molecule type" value="Genomic_DNA"/>
</dbReference>
<dbReference type="Gene3D" id="3.40.1710.10">
    <property type="entry name" value="abc type-2 transporter like domain"/>
    <property type="match status" value="1"/>
</dbReference>
<dbReference type="STRING" id="1285928.SAMN04487894_10420"/>
<feature type="transmembrane region" description="Helical" evidence="6">
    <location>
        <begin position="277"/>
        <end position="298"/>
    </location>
</feature>
<evidence type="ECO:0000313" key="8">
    <source>
        <dbReference type="EMBL" id="SDC78883.1"/>
    </source>
</evidence>
<keyword evidence="2" id="KW-1003">Cell membrane</keyword>
<proteinExistence type="predicted"/>
<dbReference type="InterPro" id="IPR013525">
    <property type="entry name" value="ABC2_TM"/>
</dbReference>
<sequence length="428" mass="46476">MYKLWASIKKDGRILLRDKVGLALMFLMPIILAIIIASVQNSTFELVNDKKVPLLVMSRDTGEAARELIASLEKGGMFTLKKLPAAATEADIKKKMEDKEALLAIVIPPQYTQDVLAKAERVSGEALKTIAIADSTAADSTKIKASPLTLYYHPVLQKSFRQGIDGALSSVLQIVQSKYIVRALYSSINNEPNIPQSLEQQILSNETPVNQQAVSRDNSLPVPNATQHNIPAWTLFAMFFIVISLGSSLVREKTSGSFLRLKTMPTSLSVSIMSKQITYIIITMLQAAVIFSIGRWLFPVIGLPALNIPADKGGLLLVTFLCGWCATSFAICIGTFANTQEQSNGVGAISIVLFAAIGGLLVPAFAMPASFQGVMRVSPLYWCLEAFYGLFLEGGRLGDISKNLVPVLIIIAVLQLATWLGMKRKGLA</sequence>
<evidence type="ECO:0000256" key="5">
    <source>
        <dbReference type="ARBA" id="ARBA00023136"/>
    </source>
</evidence>
<feature type="transmembrane region" description="Helical" evidence="6">
    <location>
        <begin position="313"/>
        <end position="334"/>
    </location>
</feature>
<evidence type="ECO:0000256" key="1">
    <source>
        <dbReference type="ARBA" id="ARBA00004651"/>
    </source>
</evidence>
<evidence type="ECO:0000256" key="3">
    <source>
        <dbReference type="ARBA" id="ARBA00022692"/>
    </source>
</evidence>
<evidence type="ECO:0000256" key="2">
    <source>
        <dbReference type="ARBA" id="ARBA00022475"/>
    </source>
</evidence>
<keyword evidence="4 6" id="KW-1133">Transmembrane helix</keyword>
<keyword evidence="3 6" id="KW-0812">Transmembrane</keyword>
<dbReference type="OrthoDB" id="266913at2"/>
<evidence type="ECO:0000256" key="6">
    <source>
        <dbReference type="SAM" id="Phobius"/>
    </source>
</evidence>
<dbReference type="GO" id="GO:0005886">
    <property type="term" value="C:plasma membrane"/>
    <property type="evidence" value="ECO:0007669"/>
    <property type="project" value="UniProtKB-SubCell"/>
</dbReference>
<feature type="transmembrane region" description="Helical" evidence="6">
    <location>
        <begin position="404"/>
        <end position="422"/>
    </location>
</feature>
<reference evidence="9" key="1">
    <citation type="submission" date="2016-10" db="EMBL/GenBank/DDBJ databases">
        <authorList>
            <person name="Varghese N."/>
            <person name="Submissions S."/>
        </authorList>
    </citation>
    <scope>NUCLEOTIDE SEQUENCE [LARGE SCALE GENOMIC DNA]</scope>
    <source>
        <strain evidence="9">DSM 25811 / CCM 8410 / LMG 26954 / E90</strain>
    </source>
</reference>
<evidence type="ECO:0000259" key="7">
    <source>
        <dbReference type="Pfam" id="PF12698"/>
    </source>
</evidence>
<dbReference type="InterPro" id="IPR051449">
    <property type="entry name" value="ABC-2_transporter_component"/>
</dbReference>
<evidence type="ECO:0000256" key="4">
    <source>
        <dbReference type="ARBA" id="ARBA00022989"/>
    </source>
</evidence>
<feature type="transmembrane region" description="Helical" evidence="6">
    <location>
        <begin position="346"/>
        <end position="367"/>
    </location>
</feature>
<dbReference type="GO" id="GO:0140359">
    <property type="term" value="F:ABC-type transporter activity"/>
    <property type="evidence" value="ECO:0007669"/>
    <property type="project" value="InterPro"/>
</dbReference>
<feature type="domain" description="ABC-2 type transporter transmembrane" evidence="7">
    <location>
        <begin position="20"/>
        <end position="419"/>
    </location>
</feature>
<dbReference type="AlphaFoldDB" id="A0A1G6PFG7"/>
<comment type="subcellular location">
    <subcellularLocation>
        <location evidence="1">Cell membrane</location>
        <topology evidence="1">Multi-pass membrane protein</topology>
    </subcellularLocation>
</comment>
<evidence type="ECO:0000313" key="9">
    <source>
        <dbReference type="Proteomes" id="UP000198757"/>
    </source>
</evidence>
<keyword evidence="9" id="KW-1185">Reference proteome</keyword>
<dbReference type="PANTHER" id="PTHR30294">
    <property type="entry name" value="MEMBRANE COMPONENT OF ABC TRANSPORTER YHHJ-RELATED"/>
    <property type="match status" value="1"/>
</dbReference>
<dbReference type="PANTHER" id="PTHR30294:SF38">
    <property type="entry name" value="TRANSPORT PERMEASE PROTEIN"/>
    <property type="match status" value="1"/>
</dbReference>
<protein>
    <submittedName>
        <fullName evidence="8">ABC-2 type transport system permease protein</fullName>
    </submittedName>
</protein>
<name>A0A1G6PFG7_NIADE</name>
<keyword evidence="5 6" id="KW-0472">Membrane</keyword>
<dbReference type="RefSeq" id="WP_090389655.1">
    <property type="nucleotide sequence ID" value="NZ_FMZO01000004.1"/>
</dbReference>
<gene>
    <name evidence="8" type="ORF">SAMN04487894_10420</name>
</gene>
<organism evidence="8 9">
    <name type="scientific">Niabella drilacis (strain DSM 25811 / CCM 8410 / CCUG 62505 / LMG 26954 / E90)</name>
    <dbReference type="NCBI Taxonomy" id="1285928"/>
    <lineage>
        <taxon>Bacteria</taxon>
        <taxon>Pseudomonadati</taxon>
        <taxon>Bacteroidota</taxon>
        <taxon>Chitinophagia</taxon>
        <taxon>Chitinophagales</taxon>
        <taxon>Chitinophagaceae</taxon>
        <taxon>Niabella</taxon>
    </lineage>
</organism>
<dbReference type="Pfam" id="PF12698">
    <property type="entry name" value="ABC2_membrane_3"/>
    <property type="match status" value="1"/>
</dbReference>
<accession>A0A1G6PFG7</accession>
<feature type="transmembrane region" description="Helical" evidence="6">
    <location>
        <begin position="230"/>
        <end position="250"/>
    </location>
</feature>
<dbReference type="Proteomes" id="UP000198757">
    <property type="component" value="Unassembled WGS sequence"/>
</dbReference>
<feature type="transmembrane region" description="Helical" evidence="6">
    <location>
        <begin position="20"/>
        <end position="39"/>
    </location>
</feature>